<reference evidence="1 2" key="1">
    <citation type="journal article" date="2016" name="Front. Microbiol.">
        <title>Fuerstia marisgermanicae gen. nov., sp. nov., an Unusual Member of the Phylum Planctomycetes from the German Wadden Sea.</title>
        <authorList>
            <person name="Kohn T."/>
            <person name="Heuer A."/>
            <person name="Jogler M."/>
            <person name="Vollmers J."/>
            <person name="Boedeker C."/>
            <person name="Bunk B."/>
            <person name="Rast P."/>
            <person name="Borchert D."/>
            <person name="Glockner I."/>
            <person name="Freese H.M."/>
            <person name="Klenk H.P."/>
            <person name="Overmann J."/>
            <person name="Kaster A.K."/>
            <person name="Rohde M."/>
            <person name="Wiegand S."/>
            <person name="Jogler C."/>
        </authorList>
    </citation>
    <scope>NUCLEOTIDE SEQUENCE [LARGE SCALE GENOMIC DNA]</scope>
    <source>
        <strain evidence="1 2">NH11</strain>
    </source>
</reference>
<keyword evidence="2" id="KW-1185">Reference proteome</keyword>
<dbReference type="Proteomes" id="UP000187735">
    <property type="component" value="Chromosome"/>
</dbReference>
<dbReference type="PANTHER" id="PTHR37489:SF1">
    <property type="entry name" value="DUF3500 DOMAIN-CONTAINING PROTEIN"/>
    <property type="match status" value="1"/>
</dbReference>
<proteinExistence type="predicted"/>
<accession>A0A1P8WC71</accession>
<dbReference type="Pfam" id="PF12006">
    <property type="entry name" value="DUF3500"/>
    <property type="match status" value="1"/>
</dbReference>
<evidence type="ECO:0000313" key="1">
    <source>
        <dbReference type="EMBL" id="APZ91667.1"/>
    </source>
</evidence>
<organism evidence="1 2">
    <name type="scientific">Fuerstiella marisgermanici</name>
    <dbReference type="NCBI Taxonomy" id="1891926"/>
    <lineage>
        <taxon>Bacteria</taxon>
        <taxon>Pseudomonadati</taxon>
        <taxon>Planctomycetota</taxon>
        <taxon>Planctomycetia</taxon>
        <taxon>Planctomycetales</taxon>
        <taxon>Planctomycetaceae</taxon>
        <taxon>Fuerstiella</taxon>
    </lineage>
</organism>
<dbReference type="EMBL" id="CP017641">
    <property type="protein sequence ID" value="APZ91667.1"/>
    <property type="molecule type" value="Genomic_DNA"/>
</dbReference>
<protein>
    <recommendedName>
        <fullName evidence="3">DUF3500 domain-containing protein</fullName>
    </recommendedName>
</protein>
<evidence type="ECO:0008006" key="3">
    <source>
        <dbReference type="Google" id="ProtNLM"/>
    </source>
</evidence>
<dbReference type="InterPro" id="IPR021889">
    <property type="entry name" value="DUF3500"/>
</dbReference>
<dbReference type="STRING" id="1891926.Fuma_01258"/>
<dbReference type="KEGG" id="fmr:Fuma_01258"/>
<dbReference type="PANTHER" id="PTHR37489">
    <property type="entry name" value="DUF3500 DOMAIN-CONTAINING PROTEIN"/>
    <property type="match status" value="1"/>
</dbReference>
<name>A0A1P8WC71_9PLAN</name>
<dbReference type="AlphaFoldDB" id="A0A1P8WC71"/>
<sequence>MAQSAARFLETLDYSQKLQATFSYEDPERINWHFIPRERKGVGLWDLKGAAFDSANALVASGLTAAGYQTVLQVRSLEEVLYLFEGGDEAERRTKRHPHKYYISIFGNPAGKSVWGWRFEGHHLSLNFSIKNGKIISSTPEFIGANPGQIDAGPGRILRVLGKREDVARQLLKAAPDDQQSKLWLSKEAPNDIRGGGIAQPVVDDAKGVRYADMTPEQQKLLKDLLAEYLTAMPATVVKQRMQQINKGGMDDVHFAWWGGSELNEPHHYVVQGPTFIIEYNNTQNSANHVHAIWRNLAGDFNLPATE</sequence>
<gene>
    <name evidence="1" type="ORF">Fuma_01258</name>
</gene>
<evidence type="ECO:0000313" key="2">
    <source>
        <dbReference type="Proteomes" id="UP000187735"/>
    </source>
</evidence>